<organism evidence="2">
    <name type="scientific">Leptocylindrus danicus</name>
    <dbReference type="NCBI Taxonomy" id="163516"/>
    <lineage>
        <taxon>Eukaryota</taxon>
        <taxon>Sar</taxon>
        <taxon>Stramenopiles</taxon>
        <taxon>Ochrophyta</taxon>
        <taxon>Bacillariophyta</taxon>
        <taxon>Coscinodiscophyceae</taxon>
        <taxon>Chaetocerotophycidae</taxon>
        <taxon>Leptocylindrales</taxon>
        <taxon>Leptocylindraceae</taxon>
        <taxon>Leptocylindrus</taxon>
    </lineage>
</organism>
<evidence type="ECO:0000313" key="2">
    <source>
        <dbReference type="EMBL" id="CAD9574419.1"/>
    </source>
</evidence>
<accession>A0A7S2P3U7</accession>
<feature type="signal peptide" evidence="1">
    <location>
        <begin position="1"/>
        <end position="22"/>
    </location>
</feature>
<evidence type="ECO:0000256" key="1">
    <source>
        <dbReference type="SAM" id="SignalP"/>
    </source>
</evidence>
<dbReference type="EMBL" id="HBGY01013221">
    <property type="protein sequence ID" value="CAD9574419.1"/>
    <property type="molecule type" value="Transcribed_RNA"/>
</dbReference>
<gene>
    <name evidence="2" type="ORF">LDAN0321_LOCUS8492</name>
</gene>
<keyword evidence="1" id="KW-0732">Signal</keyword>
<reference evidence="2" key="1">
    <citation type="submission" date="2021-01" db="EMBL/GenBank/DDBJ databases">
        <authorList>
            <person name="Corre E."/>
            <person name="Pelletier E."/>
            <person name="Niang G."/>
            <person name="Scheremetjew M."/>
            <person name="Finn R."/>
            <person name="Kale V."/>
            <person name="Holt S."/>
            <person name="Cochrane G."/>
            <person name="Meng A."/>
            <person name="Brown T."/>
            <person name="Cohen L."/>
        </authorList>
    </citation>
    <scope>NUCLEOTIDE SEQUENCE</scope>
    <source>
        <strain evidence="2">B650</strain>
    </source>
</reference>
<sequence>MVKISYHIAAIHLLSTLSTTAALTFPTQRIGYGTALQSRGTDADVIDDRRSFLVSSFAGALTAATVIAVPNQANAADLPGLLSDLPPEAARSYLQYRIPLQISADYYLWDLQDKIADTDEWGYIGQLFQVNNNKGQGQPNKIERDFTNPMRILALSMPPDTADELRDAQFKFERSMQGITKATKGVRRDLPVELDPADLQLAKQSWEGGRVALNEFFVVLNNAVGLDELKTIPAAGPNQSKEYGRSQRRFNDLQKKTKLCQNRGGPTLSQAWGGLMVSGYLQDSCGIPDLEEYFRQ</sequence>
<feature type="chain" id="PRO_5030892196" evidence="1">
    <location>
        <begin position="23"/>
        <end position="296"/>
    </location>
</feature>
<protein>
    <submittedName>
        <fullName evidence="2">Uncharacterized protein</fullName>
    </submittedName>
</protein>
<name>A0A7S2P3U7_9STRA</name>
<dbReference type="AlphaFoldDB" id="A0A7S2P3U7"/>
<proteinExistence type="predicted"/>